<keyword evidence="2 7" id="KW-0349">Heme</keyword>
<evidence type="ECO:0000313" key="9">
    <source>
        <dbReference type="EMBL" id="PKT79780.1"/>
    </source>
</evidence>
<proteinExistence type="inferred from homology"/>
<evidence type="ECO:0000256" key="6">
    <source>
        <dbReference type="ARBA" id="ARBA00023033"/>
    </source>
</evidence>
<keyword evidence="6 8" id="KW-0503">Monooxygenase</keyword>
<dbReference type="PANTHER" id="PTHR24291:SF50">
    <property type="entry name" value="BIFUNCTIONAL ALBAFLAVENONE MONOOXYGENASE_TERPENE SYNTHASE"/>
    <property type="match status" value="1"/>
</dbReference>
<dbReference type="PRINTS" id="PR00385">
    <property type="entry name" value="P450"/>
</dbReference>
<dbReference type="InterPro" id="IPR002401">
    <property type="entry name" value="Cyt_P450_E_grp-I"/>
</dbReference>
<evidence type="ECO:0000256" key="3">
    <source>
        <dbReference type="ARBA" id="ARBA00022723"/>
    </source>
</evidence>
<keyword evidence="10" id="KW-1185">Reference proteome</keyword>
<dbReference type="PRINTS" id="PR00463">
    <property type="entry name" value="EP450I"/>
</dbReference>
<dbReference type="Pfam" id="PF00067">
    <property type="entry name" value="p450"/>
    <property type="match status" value="1"/>
</dbReference>
<reference evidence="9 10" key="1">
    <citation type="submission" date="2016-07" db="EMBL/GenBank/DDBJ databases">
        <title>Detection of Helicobacter winghamensis from caecal content of red fox (Vulpes vulpes).</title>
        <authorList>
            <person name="Zanoni R.G."/>
            <person name="Florio D."/>
            <person name="Caffara M."/>
            <person name="Renzi M."/>
            <person name="Parisi A."/>
            <person name="Pasquali F."/>
            <person name="Manfreda G."/>
        </authorList>
    </citation>
    <scope>NUCLEOTIDE SEQUENCE [LARGE SCALE GENOMIC DNA]</scope>
    <source>
        <strain evidence="9 10">295_13</strain>
    </source>
</reference>
<dbReference type="AlphaFoldDB" id="A0A2N3PHE9"/>
<name>A0A2N3PHE9_9HELI</name>
<evidence type="ECO:0000313" key="10">
    <source>
        <dbReference type="Proteomes" id="UP000233350"/>
    </source>
</evidence>
<dbReference type="RefSeq" id="WP_006803036.1">
    <property type="nucleotide sequence ID" value="NZ_CABKOI010000019.1"/>
</dbReference>
<comment type="caution">
    <text evidence="9">The sequence shown here is derived from an EMBL/GenBank/DDBJ whole genome shotgun (WGS) entry which is preliminary data.</text>
</comment>
<dbReference type="GO" id="GO:0005506">
    <property type="term" value="F:iron ion binding"/>
    <property type="evidence" value="ECO:0007669"/>
    <property type="project" value="InterPro"/>
</dbReference>
<dbReference type="InterPro" id="IPR001128">
    <property type="entry name" value="Cyt_P450"/>
</dbReference>
<keyword evidence="4 8" id="KW-0560">Oxidoreductase</keyword>
<comment type="cofactor">
    <cofactor evidence="7">
        <name>heme</name>
        <dbReference type="ChEBI" id="CHEBI:30413"/>
    </cofactor>
</comment>
<dbReference type="OrthoDB" id="9764248at2"/>
<dbReference type="Proteomes" id="UP000233350">
    <property type="component" value="Unassembled WGS sequence"/>
</dbReference>
<dbReference type="GO" id="GO:0020037">
    <property type="term" value="F:heme binding"/>
    <property type="evidence" value="ECO:0007669"/>
    <property type="project" value="InterPro"/>
</dbReference>
<sequence>MGVCPFHPKPYKTKASTFATFLFKRRSWLDGLYERSYKMMMGRVKMPGFDLYVVNDPKEVRHVMVDDVKNFPKSQLLHELLEPLLGMSIFTTNDKMWKKQRELLRPSFEMTRISKVFNLMRDATDDMMRKLASCQNGAVIEVDAIMTFVTADVIFRTIMSSKLDEAKGKLVLEAFGTVQEETTKTALRTMFCFPKWLSRLLGENKRLKAASVIRKVLSDIIAPRYHNAQSDLGKYEDILSSLLQVVDAETHQRFTFEEILDQVSMLFLAGHETTASSLTWTLYILSIAPNEQEKAYKEIIRVAGDGVFEIEHIKEMHYVASIFKEALRLYPPVGFFARETREDRKMRDKLVKKGSGVVVAPWLIHRHERFWKNPHEFDPTRHESKSNIKKDTYMPFGMGERICIGQGFAMQESVLILANIIRKYKLELEENFVPDIVGRLTIRSANGMRIKFIKRNQ</sequence>
<evidence type="ECO:0000256" key="5">
    <source>
        <dbReference type="ARBA" id="ARBA00023004"/>
    </source>
</evidence>
<keyword evidence="5 7" id="KW-0408">Iron</keyword>
<dbReference type="Gene3D" id="1.10.630.10">
    <property type="entry name" value="Cytochrome P450"/>
    <property type="match status" value="1"/>
</dbReference>
<organism evidence="9 10">
    <name type="scientific">Helicobacter winghamensis</name>
    <dbReference type="NCBI Taxonomy" id="157268"/>
    <lineage>
        <taxon>Bacteria</taxon>
        <taxon>Pseudomonadati</taxon>
        <taxon>Campylobacterota</taxon>
        <taxon>Epsilonproteobacteria</taxon>
        <taxon>Campylobacterales</taxon>
        <taxon>Helicobacteraceae</taxon>
        <taxon>Helicobacter</taxon>
    </lineage>
</organism>
<dbReference type="GO" id="GO:0016705">
    <property type="term" value="F:oxidoreductase activity, acting on paired donors, with incorporation or reduction of molecular oxygen"/>
    <property type="evidence" value="ECO:0007669"/>
    <property type="project" value="InterPro"/>
</dbReference>
<dbReference type="GeneID" id="97290548"/>
<protein>
    <submittedName>
        <fullName evidence="9">Cytochrome</fullName>
    </submittedName>
</protein>
<evidence type="ECO:0000256" key="4">
    <source>
        <dbReference type="ARBA" id="ARBA00023002"/>
    </source>
</evidence>
<dbReference type="STRING" id="556267.HWAG_01340"/>
<evidence type="ECO:0000256" key="1">
    <source>
        <dbReference type="ARBA" id="ARBA00010617"/>
    </source>
</evidence>
<evidence type="ECO:0000256" key="2">
    <source>
        <dbReference type="ARBA" id="ARBA00022617"/>
    </source>
</evidence>
<dbReference type="EMBL" id="MBPK01000046">
    <property type="protein sequence ID" value="PKT79780.1"/>
    <property type="molecule type" value="Genomic_DNA"/>
</dbReference>
<gene>
    <name evidence="9" type="ORF">BCM31_05515</name>
</gene>
<dbReference type="GO" id="GO:0004497">
    <property type="term" value="F:monooxygenase activity"/>
    <property type="evidence" value="ECO:0007669"/>
    <property type="project" value="UniProtKB-KW"/>
</dbReference>
<dbReference type="InterPro" id="IPR017972">
    <property type="entry name" value="Cyt_P450_CS"/>
</dbReference>
<evidence type="ECO:0000256" key="7">
    <source>
        <dbReference type="PIRSR" id="PIRSR602401-1"/>
    </source>
</evidence>
<comment type="similarity">
    <text evidence="1 8">Belongs to the cytochrome P450 family.</text>
</comment>
<dbReference type="PROSITE" id="PS00086">
    <property type="entry name" value="CYTOCHROME_P450"/>
    <property type="match status" value="1"/>
</dbReference>
<dbReference type="InterPro" id="IPR050196">
    <property type="entry name" value="Cytochrome_P450_Monoox"/>
</dbReference>
<feature type="binding site" description="axial binding residue" evidence="7">
    <location>
        <position position="403"/>
    </location>
    <ligand>
        <name>heme</name>
        <dbReference type="ChEBI" id="CHEBI:30413"/>
    </ligand>
    <ligandPart>
        <name>Fe</name>
        <dbReference type="ChEBI" id="CHEBI:18248"/>
    </ligandPart>
</feature>
<dbReference type="InterPro" id="IPR036396">
    <property type="entry name" value="Cyt_P450_sf"/>
</dbReference>
<dbReference type="PANTHER" id="PTHR24291">
    <property type="entry name" value="CYTOCHROME P450 FAMILY 4"/>
    <property type="match status" value="1"/>
</dbReference>
<evidence type="ECO:0000256" key="8">
    <source>
        <dbReference type="RuleBase" id="RU000461"/>
    </source>
</evidence>
<dbReference type="SUPFAM" id="SSF48264">
    <property type="entry name" value="Cytochrome P450"/>
    <property type="match status" value="1"/>
</dbReference>
<accession>A0A2N3PHE9</accession>
<dbReference type="SMR" id="A0A2N3PHE9"/>
<keyword evidence="3 7" id="KW-0479">Metal-binding</keyword>